<dbReference type="Proteomes" id="UP000683246">
    <property type="component" value="Chromosome"/>
</dbReference>
<protein>
    <recommendedName>
        <fullName evidence="3">Ferredoxin</fullName>
    </recommendedName>
</protein>
<dbReference type="PANTHER" id="PTHR24960">
    <property type="entry name" value="PHOTOSYSTEM I IRON-SULFUR CENTER-RELATED"/>
    <property type="match status" value="1"/>
</dbReference>
<dbReference type="InterPro" id="IPR001226">
    <property type="entry name" value="Flavodoxin_CS"/>
</dbReference>
<evidence type="ECO:0000256" key="3">
    <source>
        <dbReference type="ARBA" id="ARBA00013529"/>
    </source>
</evidence>
<dbReference type="EMBL" id="CP058649">
    <property type="protein sequence ID" value="QUI25303.1"/>
    <property type="molecule type" value="Genomic_DNA"/>
</dbReference>
<proteinExistence type="predicted"/>
<dbReference type="AlphaFoldDB" id="A0A8J8SJ84"/>
<evidence type="ECO:0000256" key="1">
    <source>
        <dbReference type="ARBA" id="ARBA00001966"/>
    </source>
</evidence>
<sequence>MKITVFYFSGTGNTQLVAQKLQNAFQFMKHHVQLISIEDTDKLRQLNLSKELVGFGYPIYKFSYPEIFNRVLPIIHKHAKSCKYFQFTTYARFTGDATYDFSKKMDSTRFICIGERSFKAPSSGISARRHETDYAYKSVMFFEDHIDEKITAFAENMIQACRHSNEILPHKPSLFHALRRKIVADIEITKYPKLQIDKNRCIGCGLCSRSCPDQNLLQQNGNMTIVDNTACLHCLRCMHHCPKNAISFGVLTKDHNQYTFALRDRLYEASAVGHNPYWHQFNKITRKWKRNTIKYWLTHKGKPEI</sequence>
<keyword evidence="6" id="KW-0408">Iron</keyword>
<dbReference type="InterPro" id="IPR047964">
    <property type="entry name" value="EFR1-like"/>
</dbReference>
<evidence type="ECO:0000256" key="5">
    <source>
        <dbReference type="ARBA" id="ARBA00022723"/>
    </source>
</evidence>
<dbReference type="InterPro" id="IPR017896">
    <property type="entry name" value="4Fe4S_Fe-S-bd"/>
</dbReference>
<dbReference type="InterPro" id="IPR017900">
    <property type="entry name" value="4Fe4S_Fe_S_CS"/>
</dbReference>
<evidence type="ECO:0000313" key="9">
    <source>
        <dbReference type="EMBL" id="QUI25303.1"/>
    </source>
</evidence>
<dbReference type="GO" id="GO:0009055">
    <property type="term" value="F:electron transfer activity"/>
    <property type="evidence" value="ECO:0007669"/>
    <property type="project" value="InterPro"/>
</dbReference>
<dbReference type="GO" id="GO:0010181">
    <property type="term" value="F:FMN binding"/>
    <property type="evidence" value="ECO:0007669"/>
    <property type="project" value="InterPro"/>
</dbReference>
<evidence type="ECO:0000259" key="8">
    <source>
        <dbReference type="PROSITE" id="PS51379"/>
    </source>
</evidence>
<dbReference type="PANTHER" id="PTHR24960:SF79">
    <property type="entry name" value="PHOTOSYSTEM I IRON-SULFUR CENTER"/>
    <property type="match status" value="1"/>
</dbReference>
<dbReference type="Gene3D" id="3.40.50.360">
    <property type="match status" value="1"/>
</dbReference>
<evidence type="ECO:0000256" key="4">
    <source>
        <dbReference type="ARBA" id="ARBA00022485"/>
    </source>
</evidence>
<keyword evidence="4" id="KW-0004">4Fe-4S</keyword>
<evidence type="ECO:0000256" key="2">
    <source>
        <dbReference type="ARBA" id="ARBA00003532"/>
    </source>
</evidence>
<dbReference type="InterPro" id="IPR050157">
    <property type="entry name" value="PSI_iron-sulfur_center"/>
</dbReference>
<keyword evidence="7" id="KW-0411">Iron-sulfur</keyword>
<dbReference type="Gene3D" id="3.30.70.20">
    <property type="match status" value="1"/>
</dbReference>
<reference evidence="9" key="1">
    <citation type="submission" date="2020-07" db="EMBL/GenBank/DDBJ databases">
        <title>Vallitalea pronyensis genome.</title>
        <authorList>
            <person name="Postec A."/>
        </authorList>
    </citation>
    <scope>NUCLEOTIDE SEQUENCE</scope>
    <source>
        <strain evidence="9">FatNI3</strain>
    </source>
</reference>
<dbReference type="KEGG" id="vpy:HZI73_24705"/>
<dbReference type="GO" id="GO:0051539">
    <property type="term" value="F:4 iron, 4 sulfur cluster binding"/>
    <property type="evidence" value="ECO:0007669"/>
    <property type="project" value="UniProtKB-KW"/>
</dbReference>
<evidence type="ECO:0000313" key="10">
    <source>
        <dbReference type="Proteomes" id="UP000683246"/>
    </source>
</evidence>
<dbReference type="GO" id="GO:0046872">
    <property type="term" value="F:metal ion binding"/>
    <property type="evidence" value="ECO:0007669"/>
    <property type="project" value="UniProtKB-KW"/>
</dbReference>
<keyword evidence="10" id="KW-1185">Reference proteome</keyword>
<dbReference type="RefSeq" id="WP_212696003.1">
    <property type="nucleotide sequence ID" value="NZ_CP058649.1"/>
</dbReference>
<dbReference type="InterPro" id="IPR029039">
    <property type="entry name" value="Flavoprotein-like_sf"/>
</dbReference>
<dbReference type="NCBIfam" id="NF038196">
    <property type="entry name" value="ferrodoxin_EFR1"/>
    <property type="match status" value="1"/>
</dbReference>
<comment type="function">
    <text evidence="2">Ferredoxins are iron-sulfur proteins that transfer electrons in a wide variety of metabolic reactions.</text>
</comment>
<feature type="domain" description="4Fe-4S ferredoxin-type" evidence="8">
    <location>
        <begin position="192"/>
        <end position="222"/>
    </location>
</feature>
<comment type="cofactor">
    <cofactor evidence="1">
        <name>[4Fe-4S] cluster</name>
        <dbReference type="ChEBI" id="CHEBI:49883"/>
    </cofactor>
</comment>
<dbReference type="Pfam" id="PF14697">
    <property type="entry name" value="Fer4_21"/>
    <property type="match status" value="1"/>
</dbReference>
<evidence type="ECO:0000256" key="6">
    <source>
        <dbReference type="ARBA" id="ARBA00023004"/>
    </source>
</evidence>
<name>A0A8J8SJ84_9FIRM</name>
<keyword evidence="5" id="KW-0479">Metal-binding</keyword>
<evidence type="ECO:0000256" key="7">
    <source>
        <dbReference type="ARBA" id="ARBA00023014"/>
    </source>
</evidence>
<organism evidence="9 10">
    <name type="scientific">Vallitalea pronyensis</name>
    <dbReference type="NCBI Taxonomy" id="1348613"/>
    <lineage>
        <taxon>Bacteria</taxon>
        <taxon>Bacillati</taxon>
        <taxon>Bacillota</taxon>
        <taxon>Clostridia</taxon>
        <taxon>Lachnospirales</taxon>
        <taxon>Vallitaleaceae</taxon>
        <taxon>Vallitalea</taxon>
    </lineage>
</organism>
<dbReference type="PROSITE" id="PS51379">
    <property type="entry name" value="4FE4S_FER_2"/>
    <property type="match status" value="2"/>
</dbReference>
<dbReference type="PROSITE" id="PS00201">
    <property type="entry name" value="FLAVODOXIN"/>
    <property type="match status" value="1"/>
</dbReference>
<accession>A0A8J8SJ84</accession>
<gene>
    <name evidence="9" type="ORF">HZI73_24705</name>
</gene>
<feature type="domain" description="4Fe-4S ferredoxin-type" evidence="8">
    <location>
        <begin position="225"/>
        <end position="251"/>
    </location>
</feature>
<dbReference type="PROSITE" id="PS00198">
    <property type="entry name" value="4FE4S_FER_1"/>
    <property type="match status" value="2"/>
</dbReference>
<dbReference type="SUPFAM" id="SSF52218">
    <property type="entry name" value="Flavoproteins"/>
    <property type="match status" value="1"/>
</dbReference>
<dbReference type="SUPFAM" id="SSF54862">
    <property type="entry name" value="4Fe-4S ferredoxins"/>
    <property type="match status" value="1"/>
</dbReference>